<dbReference type="SUPFAM" id="SSF88659">
    <property type="entry name" value="Sigma3 and sigma4 domains of RNA polymerase sigma factors"/>
    <property type="match status" value="1"/>
</dbReference>
<dbReference type="InterPro" id="IPR013249">
    <property type="entry name" value="RNA_pol_sigma70_r4_t2"/>
</dbReference>
<evidence type="ECO:0000259" key="5">
    <source>
        <dbReference type="Pfam" id="PF04542"/>
    </source>
</evidence>
<evidence type="ECO:0000256" key="3">
    <source>
        <dbReference type="ARBA" id="ARBA00023082"/>
    </source>
</evidence>
<organism evidence="7 8">
    <name type="scientific">Aureliella helgolandensis</name>
    <dbReference type="NCBI Taxonomy" id="2527968"/>
    <lineage>
        <taxon>Bacteria</taxon>
        <taxon>Pseudomonadati</taxon>
        <taxon>Planctomycetota</taxon>
        <taxon>Planctomycetia</taxon>
        <taxon>Pirellulales</taxon>
        <taxon>Pirellulaceae</taxon>
        <taxon>Aureliella</taxon>
    </lineage>
</organism>
<protein>
    <submittedName>
        <fullName evidence="7">RNA polymerase factor sigma-70</fullName>
    </submittedName>
</protein>
<dbReference type="InterPro" id="IPR013324">
    <property type="entry name" value="RNA_pol_sigma_r3/r4-like"/>
</dbReference>
<dbReference type="GO" id="GO:0016987">
    <property type="term" value="F:sigma factor activity"/>
    <property type="evidence" value="ECO:0007669"/>
    <property type="project" value="UniProtKB-KW"/>
</dbReference>
<evidence type="ECO:0000313" key="7">
    <source>
        <dbReference type="EMBL" id="QDV27670.1"/>
    </source>
</evidence>
<name>A0A518GGF9_9BACT</name>
<dbReference type="InterPro" id="IPR036388">
    <property type="entry name" value="WH-like_DNA-bd_sf"/>
</dbReference>
<dbReference type="EMBL" id="CP036298">
    <property type="protein sequence ID" value="QDV27670.1"/>
    <property type="molecule type" value="Genomic_DNA"/>
</dbReference>
<dbReference type="KEGG" id="ahel:Q31a_60630"/>
<dbReference type="PANTHER" id="PTHR43133:SF51">
    <property type="entry name" value="RNA POLYMERASE SIGMA FACTOR"/>
    <property type="match status" value="1"/>
</dbReference>
<dbReference type="InterPro" id="IPR014331">
    <property type="entry name" value="RNA_pol_sigma70_ECF_RHOBA"/>
</dbReference>
<keyword evidence="4" id="KW-0804">Transcription</keyword>
<evidence type="ECO:0000259" key="6">
    <source>
        <dbReference type="Pfam" id="PF08281"/>
    </source>
</evidence>
<evidence type="ECO:0000313" key="8">
    <source>
        <dbReference type="Proteomes" id="UP000318017"/>
    </source>
</evidence>
<dbReference type="InterPro" id="IPR013325">
    <property type="entry name" value="RNA_pol_sigma_r2"/>
</dbReference>
<evidence type="ECO:0000256" key="1">
    <source>
        <dbReference type="ARBA" id="ARBA00010641"/>
    </source>
</evidence>
<comment type="similarity">
    <text evidence="1">Belongs to the sigma-70 factor family. ECF subfamily.</text>
</comment>
<feature type="domain" description="RNA polymerase sigma-70 region 2" evidence="5">
    <location>
        <begin position="18"/>
        <end position="80"/>
    </location>
</feature>
<reference evidence="7 8" key="1">
    <citation type="submission" date="2019-02" db="EMBL/GenBank/DDBJ databases">
        <title>Deep-cultivation of Planctomycetes and their phenomic and genomic characterization uncovers novel biology.</title>
        <authorList>
            <person name="Wiegand S."/>
            <person name="Jogler M."/>
            <person name="Boedeker C."/>
            <person name="Pinto D."/>
            <person name="Vollmers J."/>
            <person name="Rivas-Marin E."/>
            <person name="Kohn T."/>
            <person name="Peeters S.H."/>
            <person name="Heuer A."/>
            <person name="Rast P."/>
            <person name="Oberbeckmann S."/>
            <person name="Bunk B."/>
            <person name="Jeske O."/>
            <person name="Meyerdierks A."/>
            <person name="Storesund J.E."/>
            <person name="Kallscheuer N."/>
            <person name="Luecker S."/>
            <person name="Lage O.M."/>
            <person name="Pohl T."/>
            <person name="Merkel B.J."/>
            <person name="Hornburger P."/>
            <person name="Mueller R.-W."/>
            <person name="Bruemmer F."/>
            <person name="Labrenz M."/>
            <person name="Spormann A.M."/>
            <person name="Op den Camp H."/>
            <person name="Overmann J."/>
            <person name="Amann R."/>
            <person name="Jetten M.S.M."/>
            <person name="Mascher T."/>
            <person name="Medema M.H."/>
            <person name="Devos D.P."/>
            <person name="Kaster A.-K."/>
            <person name="Ovreas L."/>
            <person name="Rohde M."/>
            <person name="Galperin M.Y."/>
            <person name="Jogler C."/>
        </authorList>
    </citation>
    <scope>NUCLEOTIDE SEQUENCE [LARGE SCALE GENOMIC DNA]</scope>
    <source>
        <strain evidence="7 8">Q31a</strain>
    </source>
</reference>
<proteinExistence type="inferred from homology"/>
<keyword evidence="2" id="KW-0805">Transcription regulation</keyword>
<dbReference type="GO" id="GO:0006352">
    <property type="term" value="P:DNA-templated transcription initiation"/>
    <property type="evidence" value="ECO:0007669"/>
    <property type="project" value="InterPro"/>
</dbReference>
<evidence type="ECO:0000256" key="4">
    <source>
        <dbReference type="ARBA" id="ARBA00023163"/>
    </source>
</evidence>
<dbReference type="InterPro" id="IPR014284">
    <property type="entry name" value="RNA_pol_sigma-70_dom"/>
</dbReference>
<dbReference type="RefSeq" id="WP_145085410.1">
    <property type="nucleotide sequence ID" value="NZ_CP036298.1"/>
</dbReference>
<dbReference type="GO" id="GO:0003677">
    <property type="term" value="F:DNA binding"/>
    <property type="evidence" value="ECO:0007669"/>
    <property type="project" value="InterPro"/>
</dbReference>
<gene>
    <name evidence="7" type="ORF">Q31a_60630</name>
</gene>
<feature type="domain" description="RNA polymerase sigma factor 70 region 4 type 2" evidence="6">
    <location>
        <begin position="115"/>
        <end position="163"/>
    </location>
</feature>
<dbReference type="InterPro" id="IPR039425">
    <property type="entry name" value="RNA_pol_sigma-70-like"/>
</dbReference>
<dbReference type="Pfam" id="PF08281">
    <property type="entry name" value="Sigma70_r4_2"/>
    <property type="match status" value="1"/>
</dbReference>
<dbReference type="Gene3D" id="1.10.10.10">
    <property type="entry name" value="Winged helix-like DNA-binding domain superfamily/Winged helix DNA-binding domain"/>
    <property type="match status" value="1"/>
</dbReference>
<accession>A0A518GGF9</accession>
<dbReference type="OrthoDB" id="6383365at2"/>
<sequence>MLSSESNELSTRDLVMLLAKHDREMLRYIMTFLPRRADAEEVLQRTAVVLWEKLAEFDTQRDFLAWALHRAYYEILNFRKEFARSKLVFAEDVVQQLSEERVEHASYLGEMKEGLQLCLKKLQPRDLELIQGRYFESKSIKEMAAEFGKTPKSLYRRLDRLRELIQACVEKQLKVNGNV</sequence>
<dbReference type="Gene3D" id="1.10.1740.10">
    <property type="match status" value="1"/>
</dbReference>
<keyword evidence="8" id="KW-1185">Reference proteome</keyword>
<dbReference type="SUPFAM" id="SSF88946">
    <property type="entry name" value="Sigma2 domain of RNA polymerase sigma factors"/>
    <property type="match status" value="1"/>
</dbReference>
<dbReference type="NCBIfam" id="TIGR02989">
    <property type="entry name" value="Sig-70_gvs1"/>
    <property type="match status" value="1"/>
</dbReference>
<dbReference type="AlphaFoldDB" id="A0A518GGF9"/>
<dbReference type="InterPro" id="IPR007627">
    <property type="entry name" value="RNA_pol_sigma70_r2"/>
</dbReference>
<evidence type="ECO:0000256" key="2">
    <source>
        <dbReference type="ARBA" id="ARBA00023015"/>
    </source>
</evidence>
<dbReference type="Pfam" id="PF04542">
    <property type="entry name" value="Sigma70_r2"/>
    <property type="match status" value="1"/>
</dbReference>
<dbReference type="Proteomes" id="UP000318017">
    <property type="component" value="Chromosome"/>
</dbReference>
<keyword evidence="3" id="KW-0731">Sigma factor</keyword>
<dbReference type="PANTHER" id="PTHR43133">
    <property type="entry name" value="RNA POLYMERASE ECF-TYPE SIGMA FACTO"/>
    <property type="match status" value="1"/>
</dbReference>
<dbReference type="NCBIfam" id="TIGR02937">
    <property type="entry name" value="sigma70-ECF"/>
    <property type="match status" value="1"/>
</dbReference>